<gene>
    <name evidence="6" type="ORF">EZ449_07510</name>
</gene>
<dbReference type="Gene3D" id="3.40.30.10">
    <property type="entry name" value="Glutaredoxin"/>
    <property type="match status" value="1"/>
</dbReference>
<evidence type="ECO:0000313" key="7">
    <source>
        <dbReference type="Proteomes" id="UP000291485"/>
    </source>
</evidence>
<keyword evidence="3" id="KW-1015">Disulfide bond</keyword>
<evidence type="ECO:0000313" key="6">
    <source>
        <dbReference type="EMBL" id="TCD10728.1"/>
    </source>
</evidence>
<dbReference type="Pfam" id="PF14289">
    <property type="entry name" value="DUF4369"/>
    <property type="match status" value="1"/>
</dbReference>
<dbReference type="GO" id="GO:0017004">
    <property type="term" value="P:cytochrome complex assembly"/>
    <property type="evidence" value="ECO:0007669"/>
    <property type="project" value="UniProtKB-KW"/>
</dbReference>
<keyword evidence="4" id="KW-0676">Redox-active center</keyword>
<dbReference type="CDD" id="cd02966">
    <property type="entry name" value="TlpA_like_family"/>
    <property type="match status" value="1"/>
</dbReference>
<dbReference type="OrthoDB" id="750178at2"/>
<evidence type="ECO:0000259" key="5">
    <source>
        <dbReference type="PROSITE" id="PS51352"/>
    </source>
</evidence>
<dbReference type="PANTHER" id="PTHR42852">
    <property type="entry name" value="THIOL:DISULFIDE INTERCHANGE PROTEIN DSBE"/>
    <property type="match status" value="1"/>
</dbReference>
<accession>A0A4V2MMZ6</accession>
<comment type="caution">
    <text evidence="6">The sequence shown here is derived from an EMBL/GenBank/DDBJ whole genome shotgun (WGS) entry which is preliminary data.</text>
</comment>
<evidence type="ECO:0000256" key="4">
    <source>
        <dbReference type="ARBA" id="ARBA00023284"/>
    </source>
</evidence>
<dbReference type="EMBL" id="SJSN01000005">
    <property type="protein sequence ID" value="TCD10728.1"/>
    <property type="molecule type" value="Genomic_DNA"/>
</dbReference>
<comment type="subcellular location">
    <subcellularLocation>
        <location evidence="1">Cell envelope</location>
    </subcellularLocation>
</comment>
<dbReference type="InterPro" id="IPR012336">
    <property type="entry name" value="Thioredoxin-like_fold"/>
</dbReference>
<organism evidence="6 7">
    <name type="scientific">Pedobacter frigidisoli</name>
    <dbReference type="NCBI Taxonomy" id="2530455"/>
    <lineage>
        <taxon>Bacteria</taxon>
        <taxon>Pseudomonadati</taxon>
        <taxon>Bacteroidota</taxon>
        <taxon>Sphingobacteriia</taxon>
        <taxon>Sphingobacteriales</taxon>
        <taxon>Sphingobacteriaceae</taxon>
        <taxon>Pedobacter</taxon>
    </lineage>
</organism>
<dbReference type="InterPro" id="IPR013766">
    <property type="entry name" value="Thioredoxin_domain"/>
</dbReference>
<dbReference type="PROSITE" id="PS51352">
    <property type="entry name" value="THIOREDOXIN_2"/>
    <property type="match status" value="1"/>
</dbReference>
<dbReference type="Proteomes" id="UP000291485">
    <property type="component" value="Unassembled WGS sequence"/>
</dbReference>
<dbReference type="AlphaFoldDB" id="A0A4V2MMZ6"/>
<dbReference type="Pfam" id="PF13905">
    <property type="entry name" value="Thioredoxin_8"/>
    <property type="match status" value="1"/>
</dbReference>
<dbReference type="PANTHER" id="PTHR42852:SF6">
    <property type="entry name" value="THIOL:DISULFIDE INTERCHANGE PROTEIN DSBE"/>
    <property type="match status" value="1"/>
</dbReference>
<dbReference type="RefSeq" id="WP_131557350.1">
    <property type="nucleotide sequence ID" value="NZ_SJSN01000005.1"/>
</dbReference>
<dbReference type="InterPro" id="IPR025380">
    <property type="entry name" value="DUF4369"/>
</dbReference>
<keyword evidence="7" id="KW-1185">Reference proteome</keyword>
<sequence length="376" mass="42981">MKILLYLLLLFSFIETFPQQSDRFTLNGTTNLKDGEKISFRYNGVNDSTTVLNGQFYFNGPLEEPTFAVLIHRETNLMEGPKSIRFFIEPTQMKIAALDGQFIKARISGSEIQKTLEELRLKEAIDKVDDALSYWEKEIRKQGDSELSKAKVDSLRKQKSIIINSAEKLQLDYVRHSPESYLSPYLLFAGKLSLDSMRFFYNSFSPLVKNSVWGRVVHKNLGYADLSKVGQPAVNFSAKLLDGSVLNLSSFKDNKYVLLDFWGTWCVKCRKLSPDLIEIYRKLNAKGLEIISIASDRDVKVWKKVIGVDQTGLWKHMLLKDAIFDHPADDLINQYSISGYPTFILIDKEGKIAGRYDGAGDEFHVDLKNKLKEIFE</sequence>
<dbReference type="SUPFAM" id="SSF52833">
    <property type="entry name" value="Thioredoxin-like"/>
    <property type="match status" value="1"/>
</dbReference>
<proteinExistence type="predicted"/>
<evidence type="ECO:0000256" key="1">
    <source>
        <dbReference type="ARBA" id="ARBA00004196"/>
    </source>
</evidence>
<feature type="domain" description="Thioredoxin" evidence="5">
    <location>
        <begin position="227"/>
        <end position="376"/>
    </location>
</feature>
<keyword evidence="2" id="KW-0201">Cytochrome c-type biogenesis</keyword>
<dbReference type="GO" id="GO:0030313">
    <property type="term" value="C:cell envelope"/>
    <property type="evidence" value="ECO:0007669"/>
    <property type="project" value="UniProtKB-SubCell"/>
</dbReference>
<reference evidence="6 7" key="1">
    <citation type="submission" date="2019-02" db="EMBL/GenBank/DDBJ databases">
        <title>Pedobacter sp. RP-3-11 sp. nov., isolated from Arctic soil.</title>
        <authorList>
            <person name="Dahal R.H."/>
        </authorList>
    </citation>
    <scope>NUCLEOTIDE SEQUENCE [LARGE SCALE GENOMIC DNA]</scope>
    <source>
        <strain evidence="6 7">RP-3-11</strain>
    </source>
</reference>
<dbReference type="InterPro" id="IPR036249">
    <property type="entry name" value="Thioredoxin-like_sf"/>
</dbReference>
<protein>
    <submittedName>
        <fullName evidence="6">AhpC/TSA family protein</fullName>
    </submittedName>
</protein>
<name>A0A4V2MMZ6_9SPHI</name>
<evidence type="ECO:0000256" key="3">
    <source>
        <dbReference type="ARBA" id="ARBA00023157"/>
    </source>
</evidence>
<evidence type="ECO:0000256" key="2">
    <source>
        <dbReference type="ARBA" id="ARBA00022748"/>
    </source>
</evidence>
<dbReference type="InterPro" id="IPR050553">
    <property type="entry name" value="Thioredoxin_ResA/DsbE_sf"/>
</dbReference>